<dbReference type="EMBL" id="FXTB01000001">
    <property type="protein sequence ID" value="SMO44344.1"/>
    <property type="molecule type" value="Genomic_DNA"/>
</dbReference>
<sequence length="126" mass="13715">MVLIALGACNSSGSTQDVSHATQETQIQLEKTLHTFGQVKAGETVGCYFNFTNAGNHPLVIDKVEAGCGCTLVKYPKKPLLPGNEGEIEVRFDSRGFSGHQYKVIRIYANIKSKMKELVVTANVIN</sequence>
<evidence type="ECO:0008006" key="3">
    <source>
        <dbReference type="Google" id="ProtNLM"/>
    </source>
</evidence>
<reference evidence="1 2" key="1">
    <citation type="submission" date="2017-05" db="EMBL/GenBank/DDBJ databases">
        <authorList>
            <person name="Varghese N."/>
            <person name="Submissions S."/>
        </authorList>
    </citation>
    <scope>NUCLEOTIDE SEQUENCE [LARGE SCALE GENOMIC DNA]</scope>
    <source>
        <strain evidence="1 2">DSM 27040</strain>
    </source>
</reference>
<name>A0A521BB73_SACCC</name>
<dbReference type="AlphaFoldDB" id="A0A521BB73"/>
<keyword evidence="2" id="KW-1185">Reference proteome</keyword>
<dbReference type="Gene3D" id="2.60.40.10">
    <property type="entry name" value="Immunoglobulins"/>
    <property type="match status" value="1"/>
</dbReference>
<organism evidence="1 2">
    <name type="scientific">Saccharicrinis carchari</name>
    <dbReference type="NCBI Taxonomy" id="1168039"/>
    <lineage>
        <taxon>Bacteria</taxon>
        <taxon>Pseudomonadati</taxon>
        <taxon>Bacteroidota</taxon>
        <taxon>Bacteroidia</taxon>
        <taxon>Marinilabiliales</taxon>
        <taxon>Marinilabiliaceae</taxon>
        <taxon>Saccharicrinis</taxon>
    </lineage>
</organism>
<dbReference type="Pfam" id="PF07610">
    <property type="entry name" value="DUF1573"/>
    <property type="match status" value="1"/>
</dbReference>
<dbReference type="PANTHER" id="PTHR37833">
    <property type="entry name" value="LIPOPROTEIN-RELATED"/>
    <property type="match status" value="1"/>
</dbReference>
<proteinExistence type="predicted"/>
<dbReference type="PANTHER" id="PTHR37833:SF1">
    <property type="entry name" value="SIGNAL PEPTIDE PROTEIN"/>
    <property type="match status" value="1"/>
</dbReference>
<dbReference type="Proteomes" id="UP000319040">
    <property type="component" value="Unassembled WGS sequence"/>
</dbReference>
<accession>A0A521BB73</accession>
<protein>
    <recommendedName>
        <fullName evidence="3">DUF1573 domain-containing protein</fullName>
    </recommendedName>
</protein>
<dbReference type="InterPro" id="IPR011467">
    <property type="entry name" value="DUF1573"/>
</dbReference>
<dbReference type="InterPro" id="IPR013783">
    <property type="entry name" value="Ig-like_fold"/>
</dbReference>
<gene>
    <name evidence="1" type="ORF">SAMN06265379_101841</name>
</gene>
<evidence type="ECO:0000313" key="1">
    <source>
        <dbReference type="EMBL" id="SMO44344.1"/>
    </source>
</evidence>
<evidence type="ECO:0000313" key="2">
    <source>
        <dbReference type="Proteomes" id="UP000319040"/>
    </source>
</evidence>